<sequence>MHRTRTTDLDLLIVRAMIIVFVAVVWLVAVAWAAEQLY</sequence>
<evidence type="ECO:0000256" key="1">
    <source>
        <dbReference type="SAM" id="Phobius"/>
    </source>
</evidence>
<organism evidence="2 3">
    <name type="scientific">Sagittula stellata (strain ATCC 700073 / DSM 11524 / E-37)</name>
    <dbReference type="NCBI Taxonomy" id="388399"/>
    <lineage>
        <taxon>Bacteria</taxon>
        <taxon>Pseudomonadati</taxon>
        <taxon>Pseudomonadota</taxon>
        <taxon>Alphaproteobacteria</taxon>
        <taxon>Rhodobacterales</taxon>
        <taxon>Roseobacteraceae</taxon>
        <taxon>Sagittula</taxon>
    </lineage>
</organism>
<evidence type="ECO:0000313" key="2">
    <source>
        <dbReference type="EMBL" id="EBA07125.1"/>
    </source>
</evidence>
<accession>A3K6Z8</accession>
<protein>
    <submittedName>
        <fullName evidence="2">Ornithine carbamoyltransferase</fullName>
        <ecNumber evidence="2">2.1.3.3</ecNumber>
    </submittedName>
</protein>
<evidence type="ECO:0000313" key="3">
    <source>
        <dbReference type="Proteomes" id="UP000005713"/>
    </source>
</evidence>
<reference evidence="2 3" key="1">
    <citation type="submission" date="2006-06" db="EMBL/GenBank/DDBJ databases">
        <authorList>
            <person name="Moran M.A."/>
            <person name="Ferriera S."/>
            <person name="Johnson J."/>
            <person name="Kravitz S."/>
            <person name="Beeson K."/>
            <person name="Sutton G."/>
            <person name="Rogers Y.-H."/>
            <person name="Friedman R."/>
            <person name="Frazier M."/>
            <person name="Venter J.C."/>
        </authorList>
    </citation>
    <scope>NUCLEOTIDE SEQUENCE [LARGE SCALE GENOMIC DNA]</scope>
    <source>
        <strain evidence="2 3">E-37</strain>
    </source>
</reference>
<name>A3K6Z8_SAGS3</name>
<keyword evidence="2" id="KW-0808">Transferase</keyword>
<comment type="caution">
    <text evidence="2">The sequence shown here is derived from an EMBL/GenBank/DDBJ whole genome shotgun (WGS) entry which is preliminary data.</text>
</comment>
<dbReference type="Proteomes" id="UP000005713">
    <property type="component" value="Unassembled WGS sequence"/>
</dbReference>
<feature type="transmembrane region" description="Helical" evidence="1">
    <location>
        <begin position="12"/>
        <end position="34"/>
    </location>
</feature>
<keyword evidence="1" id="KW-0472">Membrane</keyword>
<dbReference type="EMBL" id="AAYA01000011">
    <property type="protein sequence ID" value="EBA07125.1"/>
    <property type="molecule type" value="Genomic_DNA"/>
</dbReference>
<keyword evidence="1" id="KW-0812">Transmembrane</keyword>
<dbReference type="GO" id="GO:0004585">
    <property type="term" value="F:ornithine carbamoyltransferase activity"/>
    <property type="evidence" value="ECO:0007669"/>
    <property type="project" value="UniProtKB-EC"/>
</dbReference>
<proteinExistence type="predicted"/>
<gene>
    <name evidence="2" type="ORF">SSE37_13046</name>
</gene>
<dbReference type="EC" id="2.1.3.3" evidence="2"/>
<keyword evidence="1" id="KW-1133">Transmembrane helix</keyword>
<keyword evidence="3" id="KW-1185">Reference proteome</keyword>
<dbReference type="AlphaFoldDB" id="A3K6Z8"/>